<evidence type="ECO:0000256" key="3">
    <source>
        <dbReference type="ARBA" id="ARBA00009897"/>
    </source>
</evidence>
<dbReference type="SMART" id="SM01230">
    <property type="entry name" value="Gln-synt_C"/>
    <property type="match status" value="1"/>
</dbReference>
<dbReference type="GO" id="GO:0016020">
    <property type="term" value="C:membrane"/>
    <property type="evidence" value="ECO:0007669"/>
    <property type="project" value="TreeGrafter"/>
</dbReference>
<comment type="function">
    <text evidence="2">Catalyzes the ATP-dependent biosynthesis of glutamine from glutamate and ammonia.</text>
</comment>
<dbReference type="PROSITE" id="PS51987">
    <property type="entry name" value="GS_CATALYTIC"/>
    <property type="match status" value="1"/>
</dbReference>
<sequence>MPHDSKRRASFVERHGLWTADHARAATEIQARIERDGVEIVRLSFADQHGILRGKTIVASELQAALKNGCGCPSSLLAKDTSHRTVFPVFTAGAGIGVSEMAGAGDVLMLPDPTTFNVLPWAPHTGWLLCDLRFTNGHPVPFSTRDLYRAALDRLAAKGYGFVAGAELEFHLFRLVDPRLAPADAGQPGSPPDVALTTQGYQYLTEARYDELDDIFEHLRRGLQALGLPLRSLEVEFGPSQCEITFGPGAGLAPADLVVLARSAVKQIARRHGHHATFMCRPKIPNVVSSGWHLHQSLIEAGTGRNAFQPDEDSAVLSPVGRAYLGGLLAHARAAAAFSTPTINGYKRYRPYSNAPDRAIWGRDNRGVMVRVLGGPGDPATRLENRVGEPAANPYLYMASQILTGIDGIERQLDPGPSADMPYETKAEHLPVRLEEALSALAQDECLRAGLGAAFVDYYLHLKRAELARFEAEVTEWEHREYFSLF</sequence>
<evidence type="ECO:0000256" key="2">
    <source>
        <dbReference type="ARBA" id="ARBA00003117"/>
    </source>
</evidence>
<evidence type="ECO:0000313" key="10">
    <source>
        <dbReference type="Proteomes" id="UP000646365"/>
    </source>
</evidence>
<dbReference type="InterPro" id="IPR036651">
    <property type="entry name" value="Gln_synt_N_sf"/>
</dbReference>
<feature type="domain" description="GS catalytic" evidence="8">
    <location>
        <begin position="144"/>
        <end position="486"/>
    </location>
</feature>
<evidence type="ECO:0000259" key="8">
    <source>
        <dbReference type="PROSITE" id="PS51987"/>
    </source>
</evidence>
<evidence type="ECO:0000259" key="7">
    <source>
        <dbReference type="PROSITE" id="PS51986"/>
    </source>
</evidence>
<comment type="caution">
    <text evidence="9">The sequence shown here is derived from an EMBL/GenBank/DDBJ whole genome shotgun (WGS) entry which is preliminary data.</text>
</comment>
<evidence type="ECO:0000313" key="9">
    <source>
        <dbReference type="EMBL" id="GGF45280.1"/>
    </source>
</evidence>
<evidence type="ECO:0000256" key="4">
    <source>
        <dbReference type="ARBA" id="ARBA00023231"/>
    </source>
</evidence>
<dbReference type="SUPFAM" id="SSF54368">
    <property type="entry name" value="Glutamine synthetase, N-terminal domain"/>
    <property type="match status" value="1"/>
</dbReference>
<dbReference type="InterPro" id="IPR014746">
    <property type="entry name" value="Gln_synth/guanido_kin_cat_dom"/>
</dbReference>
<comment type="similarity">
    <text evidence="3 5 6">Belongs to the glutamine synthetase family.</text>
</comment>
<evidence type="ECO:0000256" key="5">
    <source>
        <dbReference type="PROSITE-ProRule" id="PRU01330"/>
    </source>
</evidence>
<dbReference type="PANTHER" id="PTHR43407:SF1">
    <property type="entry name" value="LENGSIN"/>
    <property type="match status" value="1"/>
</dbReference>
<accession>A0A8J3E6J8</accession>
<feature type="domain" description="GS beta-grasp" evidence="7">
    <location>
        <begin position="36"/>
        <end position="137"/>
    </location>
</feature>
<dbReference type="EMBL" id="BMJQ01000022">
    <property type="protein sequence ID" value="GGF45280.1"/>
    <property type="molecule type" value="Genomic_DNA"/>
</dbReference>
<gene>
    <name evidence="9" type="ORF">GCM10011611_59660</name>
</gene>
<dbReference type="Gene3D" id="3.10.20.70">
    <property type="entry name" value="Glutamine synthetase, N-terminal domain"/>
    <property type="match status" value="1"/>
</dbReference>
<dbReference type="GO" id="GO:0004356">
    <property type="term" value="F:glutamine synthetase activity"/>
    <property type="evidence" value="ECO:0007669"/>
    <property type="project" value="InterPro"/>
</dbReference>
<organism evidence="9 10">
    <name type="scientific">Aliidongia dinghuensis</name>
    <dbReference type="NCBI Taxonomy" id="1867774"/>
    <lineage>
        <taxon>Bacteria</taxon>
        <taxon>Pseudomonadati</taxon>
        <taxon>Pseudomonadota</taxon>
        <taxon>Alphaproteobacteria</taxon>
        <taxon>Rhodospirillales</taxon>
        <taxon>Dongiaceae</taxon>
        <taxon>Aliidongia</taxon>
    </lineage>
</organism>
<dbReference type="AlphaFoldDB" id="A0A8J3E6J8"/>
<protein>
    <submittedName>
        <fullName evidence="9">Glutamine synthetase</fullName>
    </submittedName>
</protein>
<keyword evidence="4" id="KW-0535">Nitrogen fixation</keyword>
<evidence type="ECO:0000256" key="6">
    <source>
        <dbReference type="RuleBase" id="RU000384"/>
    </source>
</evidence>
<comment type="cofactor">
    <cofactor evidence="1">
        <name>Mg(2+)</name>
        <dbReference type="ChEBI" id="CHEBI:18420"/>
    </cofactor>
</comment>
<dbReference type="GO" id="GO:0006542">
    <property type="term" value="P:glutamine biosynthetic process"/>
    <property type="evidence" value="ECO:0007669"/>
    <property type="project" value="InterPro"/>
</dbReference>
<reference evidence="9" key="2">
    <citation type="submission" date="2020-09" db="EMBL/GenBank/DDBJ databases">
        <authorList>
            <person name="Sun Q."/>
            <person name="Zhou Y."/>
        </authorList>
    </citation>
    <scope>NUCLEOTIDE SEQUENCE</scope>
    <source>
        <strain evidence="9">CGMCC 1.15725</strain>
    </source>
</reference>
<dbReference type="Proteomes" id="UP000646365">
    <property type="component" value="Unassembled WGS sequence"/>
</dbReference>
<dbReference type="SUPFAM" id="SSF55931">
    <property type="entry name" value="Glutamine synthetase/guanido kinase"/>
    <property type="match status" value="1"/>
</dbReference>
<proteinExistence type="inferred from homology"/>
<dbReference type="GO" id="GO:0005737">
    <property type="term" value="C:cytoplasm"/>
    <property type="evidence" value="ECO:0007669"/>
    <property type="project" value="TreeGrafter"/>
</dbReference>
<keyword evidence="10" id="KW-1185">Reference proteome</keyword>
<dbReference type="Pfam" id="PF00120">
    <property type="entry name" value="Gln-synt_C"/>
    <property type="match status" value="1"/>
</dbReference>
<evidence type="ECO:0000256" key="1">
    <source>
        <dbReference type="ARBA" id="ARBA00001946"/>
    </source>
</evidence>
<dbReference type="InterPro" id="IPR008146">
    <property type="entry name" value="Gln_synth_cat_dom"/>
</dbReference>
<dbReference type="PANTHER" id="PTHR43407">
    <property type="entry name" value="GLUTAMINE SYNTHETASE"/>
    <property type="match status" value="1"/>
</dbReference>
<dbReference type="PROSITE" id="PS51986">
    <property type="entry name" value="GS_BETA_GRASP"/>
    <property type="match status" value="1"/>
</dbReference>
<reference evidence="9" key="1">
    <citation type="journal article" date="2014" name="Int. J. Syst. Evol. Microbiol.">
        <title>Complete genome sequence of Corynebacterium casei LMG S-19264T (=DSM 44701T), isolated from a smear-ripened cheese.</title>
        <authorList>
            <consortium name="US DOE Joint Genome Institute (JGI-PGF)"/>
            <person name="Walter F."/>
            <person name="Albersmeier A."/>
            <person name="Kalinowski J."/>
            <person name="Ruckert C."/>
        </authorList>
    </citation>
    <scope>NUCLEOTIDE SEQUENCE</scope>
    <source>
        <strain evidence="9">CGMCC 1.15725</strain>
    </source>
</reference>
<dbReference type="RefSeq" id="WP_189051844.1">
    <property type="nucleotide sequence ID" value="NZ_BMJQ01000022.1"/>
</dbReference>
<dbReference type="Gene3D" id="3.30.590.10">
    <property type="entry name" value="Glutamine synthetase/guanido kinase, catalytic domain"/>
    <property type="match status" value="1"/>
</dbReference>
<dbReference type="InterPro" id="IPR008147">
    <property type="entry name" value="Gln_synt_N"/>
</dbReference>
<name>A0A8J3E6J8_9PROT</name>